<dbReference type="Proteomes" id="UP000642107">
    <property type="component" value="Unassembled WGS sequence"/>
</dbReference>
<organism evidence="1 2">
    <name type="scientific">Flavimobilis rhizosphaerae</name>
    <dbReference type="NCBI Taxonomy" id="2775421"/>
    <lineage>
        <taxon>Bacteria</taxon>
        <taxon>Bacillati</taxon>
        <taxon>Actinomycetota</taxon>
        <taxon>Actinomycetes</taxon>
        <taxon>Micrococcales</taxon>
        <taxon>Jonesiaceae</taxon>
        <taxon>Flavimobilis</taxon>
    </lineage>
</organism>
<protein>
    <submittedName>
        <fullName evidence="1">Uncharacterized protein</fullName>
    </submittedName>
</protein>
<evidence type="ECO:0000313" key="1">
    <source>
        <dbReference type="EMBL" id="MBD9700281.1"/>
    </source>
</evidence>
<keyword evidence="2" id="KW-1185">Reference proteome</keyword>
<evidence type="ECO:0000313" key="2">
    <source>
        <dbReference type="Proteomes" id="UP000642107"/>
    </source>
</evidence>
<gene>
    <name evidence="1" type="ORF">IGS67_12410</name>
</gene>
<name>A0ABR9DT45_9MICO</name>
<dbReference type="EMBL" id="JACZDF010000008">
    <property type="protein sequence ID" value="MBD9700281.1"/>
    <property type="molecule type" value="Genomic_DNA"/>
</dbReference>
<reference evidence="1 2" key="1">
    <citation type="submission" date="2020-09" db="EMBL/GenBank/DDBJ databases">
        <title>Flavimobilis rhizosphaerae sp. nov., isolated from rhizosphere soil of Spartina alterniflora.</title>
        <authorList>
            <person name="Hanqin C."/>
        </authorList>
    </citation>
    <scope>NUCLEOTIDE SEQUENCE [LARGE SCALE GENOMIC DNA]</scope>
    <source>
        <strain evidence="1 2">GY 10621</strain>
    </source>
</reference>
<proteinExistence type="predicted"/>
<comment type="caution">
    <text evidence="1">The sequence shown here is derived from an EMBL/GenBank/DDBJ whole genome shotgun (WGS) entry which is preliminary data.</text>
</comment>
<sequence>MSWRAVQLNLDRDSVAMGDDMESHAATATVPLGTLLSKALNDHPPGIRAKGWSWIAVVDGVVAAVWSVDHGVQLLVPDRRLWRGPVAVFFRYFLQMDPAWLHARLAAGEPADRRALAEAWVPLGAERHRAELLRREREIPERLVSADCVEALQHYGAEITLHCDTVCEFSFAEERWSAQRHDTMFLVYIGTGSSRASLRPHAFGEAWLVGRVGAAARKERGLPELPEFEPRPGLELEAQSAPLGPRWISHGATVAQLHEELSAQVALLAHGRSVTEVRALLAI</sequence>
<accession>A0ABR9DT45</accession>
<dbReference type="RefSeq" id="WP_192281622.1">
    <property type="nucleotide sequence ID" value="NZ_JACZDF010000008.1"/>
</dbReference>